<sequence>MSKEKGLSQKRITQMIMSKAAYFTHRNSRELVQTVRSVLERQQPNERYIMTALTHMLREKYFYVSFHEKKTPYYSLTDNGRNVYKKEKKVVPSRVRAVQKVAQTILYDITKDGEKPSTVEVLPSGDRTFFSSIVSAQDVFRYYVLREAMKQPDLVMADIQGSIEKQFGWKPSKSYIHQLALAMEEDKTNGPLLKGKWTDPRIRHKRYWRITKAGHDFFPRLEQDTVDRVRNTYYYLQDILSYIEKKE</sequence>
<accession>A0A1G8RNE5</accession>
<dbReference type="InterPro" id="IPR036388">
    <property type="entry name" value="WH-like_DNA-bd_sf"/>
</dbReference>
<name>A0A1G8RNE5_9BACI</name>
<protein>
    <recommendedName>
        <fullName evidence="3">Transcriptional regulator PadR-like family protein</fullName>
    </recommendedName>
</protein>
<evidence type="ECO:0008006" key="3">
    <source>
        <dbReference type="Google" id="ProtNLM"/>
    </source>
</evidence>
<reference evidence="1 2" key="1">
    <citation type="submission" date="2016-10" db="EMBL/GenBank/DDBJ databases">
        <authorList>
            <person name="de Groot N.N."/>
        </authorList>
    </citation>
    <scope>NUCLEOTIDE SEQUENCE [LARGE SCALE GENOMIC DNA]</scope>
    <source>
        <strain evidence="2">P4B,CCM 7963,CECT 7998,DSM 25260,IBRC-M 10614,KCTC 13821</strain>
    </source>
</reference>
<gene>
    <name evidence="1" type="ORF">SAMN05216352_13010</name>
</gene>
<dbReference type="Gene3D" id="1.10.10.10">
    <property type="entry name" value="Winged helix-like DNA-binding domain superfamily/Winged helix DNA-binding domain"/>
    <property type="match status" value="1"/>
</dbReference>
<dbReference type="AlphaFoldDB" id="A0A1G8RNE5"/>
<evidence type="ECO:0000313" key="1">
    <source>
        <dbReference type="EMBL" id="SDJ18507.1"/>
    </source>
</evidence>
<dbReference type="RefSeq" id="WP_091588333.1">
    <property type="nucleotide sequence ID" value="NZ_FNDU01000030.1"/>
</dbReference>
<organism evidence="1 2">
    <name type="scientific">Alteribacillus bidgolensis</name>
    <dbReference type="NCBI Taxonomy" id="930129"/>
    <lineage>
        <taxon>Bacteria</taxon>
        <taxon>Bacillati</taxon>
        <taxon>Bacillota</taxon>
        <taxon>Bacilli</taxon>
        <taxon>Bacillales</taxon>
        <taxon>Bacillaceae</taxon>
        <taxon>Alteribacillus</taxon>
    </lineage>
</organism>
<dbReference type="EMBL" id="FNDU01000030">
    <property type="protein sequence ID" value="SDJ18507.1"/>
    <property type="molecule type" value="Genomic_DNA"/>
</dbReference>
<dbReference type="Proteomes" id="UP000199017">
    <property type="component" value="Unassembled WGS sequence"/>
</dbReference>
<evidence type="ECO:0000313" key="2">
    <source>
        <dbReference type="Proteomes" id="UP000199017"/>
    </source>
</evidence>
<keyword evidence="2" id="KW-1185">Reference proteome</keyword>
<proteinExistence type="predicted"/>
<dbReference type="OrthoDB" id="2447398at2"/>